<reference evidence="9" key="1">
    <citation type="journal article" date="2019" name="Int. J. Syst. Evol. Microbiol.">
        <title>The Global Catalogue of Microorganisms (GCM) 10K type strain sequencing project: providing services to taxonomists for standard genome sequencing and annotation.</title>
        <authorList>
            <consortium name="The Broad Institute Genomics Platform"/>
            <consortium name="The Broad Institute Genome Sequencing Center for Infectious Disease"/>
            <person name="Wu L."/>
            <person name="Ma J."/>
        </authorList>
    </citation>
    <scope>NUCLEOTIDE SEQUENCE [LARGE SCALE GENOMIC DNA]</scope>
    <source>
        <strain evidence="9">JCM 4816</strain>
    </source>
</reference>
<keyword evidence="5" id="KW-0676">Redox-active center</keyword>
<evidence type="ECO:0000256" key="2">
    <source>
        <dbReference type="ARBA" id="ARBA00022748"/>
    </source>
</evidence>
<comment type="subcellular location">
    <subcellularLocation>
        <location evidence="1">Cell envelope</location>
    </subcellularLocation>
</comment>
<evidence type="ECO:0000313" key="9">
    <source>
        <dbReference type="Proteomes" id="UP001501455"/>
    </source>
</evidence>
<evidence type="ECO:0000256" key="4">
    <source>
        <dbReference type="ARBA" id="ARBA00023157"/>
    </source>
</evidence>
<accession>A0ABP6U3H9</accession>
<keyword evidence="9" id="KW-1185">Reference proteome</keyword>
<keyword evidence="3" id="KW-0735">Signal-anchor</keyword>
<feature type="region of interest" description="Disordered" evidence="6">
    <location>
        <begin position="1"/>
        <end position="30"/>
    </location>
</feature>
<dbReference type="InterPro" id="IPR000866">
    <property type="entry name" value="AhpC/TSA"/>
</dbReference>
<evidence type="ECO:0000256" key="1">
    <source>
        <dbReference type="ARBA" id="ARBA00004196"/>
    </source>
</evidence>
<keyword evidence="4" id="KW-1015">Disulfide bond</keyword>
<feature type="region of interest" description="Disordered" evidence="6">
    <location>
        <begin position="54"/>
        <end position="86"/>
    </location>
</feature>
<evidence type="ECO:0000256" key="5">
    <source>
        <dbReference type="ARBA" id="ARBA00023284"/>
    </source>
</evidence>
<dbReference type="SUPFAM" id="SSF52833">
    <property type="entry name" value="Thioredoxin-like"/>
    <property type="match status" value="1"/>
</dbReference>
<feature type="domain" description="Thioredoxin" evidence="7">
    <location>
        <begin position="75"/>
        <end position="217"/>
    </location>
</feature>
<evidence type="ECO:0000259" key="7">
    <source>
        <dbReference type="PROSITE" id="PS51352"/>
    </source>
</evidence>
<evidence type="ECO:0000313" key="8">
    <source>
        <dbReference type="EMBL" id="GAA3500861.1"/>
    </source>
</evidence>
<comment type="caution">
    <text evidence="8">The sequence shown here is derived from an EMBL/GenBank/DDBJ whole genome shotgun (WGS) entry which is preliminary data.</text>
</comment>
<evidence type="ECO:0000256" key="6">
    <source>
        <dbReference type="SAM" id="MobiDB-lite"/>
    </source>
</evidence>
<dbReference type="InterPro" id="IPR050553">
    <property type="entry name" value="Thioredoxin_ResA/DsbE_sf"/>
</dbReference>
<protein>
    <submittedName>
        <fullName evidence="8">TlpA disulfide reductase family protein</fullName>
    </submittedName>
</protein>
<dbReference type="InterPro" id="IPR036249">
    <property type="entry name" value="Thioredoxin-like_sf"/>
</dbReference>
<feature type="compositionally biased region" description="Polar residues" evidence="6">
    <location>
        <begin position="1"/>
        <end position="13"/>
    </location>
</feature>
<gene>
    <name evidence="8" type="ORF">GCM10019016_079680</name>
</gene>
<dbReference type="Gene3D" id="3.40.30.10">
    <property type="entry name" value="Glutaredoxin"/>
    <property type="match status" value="1"/>
</dbReference>
<sequence length="232" mass="24493">MAPTAPHTQSAPMTSRVEWGAGRAEARPRTRRQAAGVIAAALLLAACGTSTTSGSSDAKQAAGSGSQQGLTQYPAGKRPMAPDLSGKTITGDRLDLADLRGKVIVLNVWGSWCAPCRAEAPDLKKVSEEAYDLGVRFVGIDTRDNDAAARAFERNYGITYPSFRDPDGKLLLRFNGRIPLAAVPSTVLIDRDGRIAARVIGAITYATLRELVKDLAAEEAQKAEKNGGGTAK</sequence>
<evidence type="ECO:0000256" key="3">
    <source>
        <dbReference type="ARBA" id="ARBA00022968"/>
    </source>
</evidence>
<proteinExistence type="predicted"/>
<dbReference type="Proteomes" id="UP001501455">
    <property type="component" value="Unassembled WGS sequence"/>
</dbReference>
<dbReference type="InterPro" id="IPR017937">
    <property type="entry name" value="Thioredoxin_CS"/>
</dbReference>
<keyword evidence="2" id="KW-0201">Cytochrome c-type biogenesis</keyword>
<dbReference type="PANTHER" id="PTHR42852">
    <property type="entry name" value="THIOL:DISULFIDE INTERCHANGE PROTEIN DSBE"/>
    <property type="match status" value="1"/>
</dbReference>
<dbReference type="CDD" id="cd02966">
    <property type="entry name" value="TlpA_like_family"/>
    <property type="match status" value="1"/>
</dbReference>
<dbReference type="InterPro" id="IPR013766">
    <property type="entry name" value="Thioredoxin_domain"/>
</dbReference>
<keyword evidence="3" id="KW-0812">Transmembrane</keyword>
<name>A0ABP6U3H9_9ACTN</name>
<dbReference type="PROSITE" id="PS51352">
    <property type="entry name" value="THIOREDOXIN_2"/>
    <property type="match status" value="1"/>
</dbReference>
<dbReference type="PANTHER" id="PTHR42852:SF6">
    <property type="entry name" value="THIOL:DISULFIDE INTERCHANGE PROTEIN DSBE"/>
    <property type="match status" value="1"/>
</dbReference>
<organism evidence="8 9">
    <name type="scientific">Streptomyces prasinosporus</name>
    <dbReference type="NCBI Taxonomy" id="68256"/>
    <lineage>
        <taxon>Bacteria</taxon>
        <taxon>Bacillati</taxon>
        <taxon>Actinomycetota</taxon>
        <taxon>Actinomycetes</taxon>
        <taxon>Kitasatosporales</taxon>
        <taxon>Streptomycetaceae</taxon>
        <taxon>Streptomyces</taxon>
        <taxon>Streptomyces albogriseolus group</taxon>
    </lineage>
</organism>
<dbReference type="Pfam" id="PF00578">
    <property type="entry name" value="AhpC-TSA"/>
    <property type="match status" value="1"/>
</dbReference>
<dbReference type="PROSITE" id="PS00194">
    <property type="entry name" value="THIOREDOXIN_1"/>
    <property type="match status" value="1"/>
</dbReference>
<dbReference type="EMBL" id="BAAAXF010000057">
    <property type="protein sequence ID" value="GAA3500861.1"/>
    <property type="molecule type" value="Genomic_DNA"/>
</dbReference>